<dbReference type="SUPFAM" id="SSF47413">
    <property type="entry name" value="lambda repressor-like DNA-binding domains"/>
    <property type="match status" value="1"/>
</dbReference>
<dbReference type="PANTHER" id="PTHR30146:SF109">
    <property type="entry name" value="HTH-TYPE TRANSCRIPTIONAL REGULATOR GALS"/>
    <property type="match status" value="1"/>
</dbReference>
<reference evidence="5 6" key="1">
    <citation type="submission" date="2019-05" db="EMBL/GenBank/DDBJ databases">
        <title>Pseudorhodobacter turbinis sp. nov., isolated from the gut of the Korean turban shell.</title>
        <authorList>
            <person name="Jeong Y.-S."/>
            <person name="Kang W.-R."/>
            <person name="Bae J.-W."/>
        </authorList>
    </citation>
    <scope>NUCLEOTIDE SEQUENCE [LARGE SCALE GENOMIC DNA]</scope>
    <source>
        <strain evidence="5 6">S12M18</strain>
        <plasmid evidence="5 6">unnamed1</plasmid>
    </source>
</reference>
<dbReference type="InterPro" id="IPR046335">
    <property type="entry name" value="LacI/GalR-like_sensor"/>
</dbReference>
<evidence type="ECO:0000256" key="3">
    <source>
        <dbReference type="ARBA" id="ARBA00023163"/>
    </source>
</evidence>
<protein>
    <submittedName>
        <fullName evidence="5">LacI family DNA-binding transcriptional regulator</fullName>
    </submittedName>
</protein>
<name>A0A4P8ELB0_9RHOB</name>
<sequence length="379" mass="41283">MCCCCACITVCHPEPKQSPNRSSVGMKTRGTATSTDVAREARVSRATVSRCFSDPETVRIVTRERVMAAARDLGYEPNLVARMLQTRTSDMIAVLTADFANPFQPALVEALTGGLTAMGKMPLLLKSDISPMAADQLVQVALAYRVAAVIVTVLPVSDAAIRRCFEANTPLILLNRVSEDSRAISVCGDLKSGAIRAADVVVEGGHRRISMITGTVGRWTTLMRRGGFRHRLDEHGLDILSQQCGDYTYAGGYHAALQIMDEAPTTDVIYANNDAMACGAMDALRQKLGLRVPDDVAVIGFDDMPMSAWESYSLSTIHQPINRLISRVCDIVNLPDRGLSLSGEITLETCRYVQRRSTRAVTLRVGDLDEREFLNGAKI</sequence>
<dbReference type="AlphaFoldDB" id="A0A4P8ELB0"/>
<dbReference type="CDD" id="cd06278">
    <property type="entry name" value="PBP1_LacI-like"/>
    <property type="match status" value="1"/>
</dbReference>
<keyword evidence="1" id="KW-0805">Transcription regulation</keyword>
<evidence type="ECO:0000313" key="6">
    <source>
        <dbReference type="Proteomes" id="UP000298631"/>
    </source>
</evidence>
<proteinExistence type="predicted"/>
<dbReference type="Gene3D" id="1.10.260.40">
    <property type="entry name" value="lambda repressor-like DNA-binding domains"/>
    <property type="match status" value="1"/>
</dbReference>
<dbReference type="InterPro" id="IPR000843">
    <property type="entry name" value="HTH_LacI"/>
</dbReference>
<dbReference type="GO" id="GO:0003700">
    <property type="term" value="F:DNA-binding transcription factor activity"/>
    <property type="evidence" value="ECO:0007669"/>
    <property type="project" value="TreeGrafter"/>
</dbReference>
<dbReference type="PANTHER" id="PTHR30146">
    <property type="entry name" value="LACI-RELATED TRANSCRIPTIONAL REPRESSOR"/>
    <property type="match status" value="1"/>
</dbReference>
<geneLocation type="plasmid" evidence="5 6">
    <name>unnamed1</name>
</geneLocation>
<keyword evidence="3" id="KW-0804">Transcription</keyword>
<feature type="domain" description="HTH lacI-type" evidence="4">
    <location>
        <begin position="32"/>
        <end position="86"/>
    </location>
</feature>
<dbReference type="SUPFAM" id="SSF53822">
    <property type="entry name" value="Periplasmic binding protein-like I"/>
    <property type="match status" value="1"/>
</dbReference>
<keyword evidence="6" id="KW-1185">Reference proteome</keyword>
<dbReference type="Gene3D" id="3.40.50.2300">
    <property type="match status" value="2"/>
</dbReference>
<keyword evidence="5" id="KW-0614">Plasmid</keyword>
<dbReference type="InterPro" id="IPR028082">
    <property type="entry name" value="Peripla_BP_I"/>
</dbReference>
<dbReference type="CDD" id="cd01392">
    <property type="entry name" value="HTH_LacI"/>
    <property type="match status" value="1"/>
</dbReference>
<accession>A0A4P8ELB0</accession>
<dbReference type="KEGG" id="pseb:EOK75_18500"/>
<evidence type="ECO:0000256" key="2">
    <source>
        <dbReference type="ARBA" id="ARBA00023125"/>
    </source>
</evidence>
<dbReference type="OrthoDB" id="8433438at2"/>
<organism evidence="5 6">
    <name type="scientific">Pseudorhodobacter turbinis</name>
    <dbReference type="NCBI Taxonomy" id="2500533"/>
    <lineage>
        <taxon>Bacteria</taxon>
        <taxon>Pseudomonadati</taxon>
        <taxon>Pseudomonadota</taxon>
        <taxon>Alphaproteobacteria</taxon>
        <taxon>Rhodobacterales</taxon>
        <taxon>Paracoccaceae</taxon>
        <taxon>Pseudorhodobacter</taxon>
    </lineage>
</organism>
<keyword evidence="2 5" id="KW-0238">DNA-binding</keyword>
<dbReference type="GO" id="GO:0000976">
    <property type="term" value="F:transcription cis-regulatory region binding"/>
    <property type="evidence" value="ECO:0007669"/>
    <property type="project" value="TreeGrafter"/>
</dbReference>
<dbReference type="InterPro" id="IPR010982">
    <property type="entry name" value="Lambda_DNA-bd_dom_sf"/>
</dbReference>
<dbReference type="SMART" id="SM00354">
    <property type="entry name" value="HTH_LACI"/>
    <property type="match status" value="1"/>
</dbReference>
<dbReference type="PROSITE" id="PS50932">
    <property type="entry name" value="HTH_LACI_2"/>
    <property type="match status" value="1"/>
</dbReference>
<dbReference type="Proteomes" id="UP000298631">
    <property type="component" value="Plasmid unnamed1"/>
</dbReference>
<evidence type="ECO:0000313" key="5">
    <source>
        <dbReference type="EMBL" id="QCO57682.1"/>
    </source>
</evidence>
<dbReference type="EMBL" id="CP039965">
    <property type="protein sequence ID" value="QCO57682.1"/>
    <property type="molecule type" value="Genomic_DNA"/>
</dbReference>
<evidence type="ECO:0000259" key="4">
    <source>
        <dbReference type="PROSITE" id="PS50932"/>
    </source>
</evidence>
<dbReference type="Pfam" id="PF13377">
    <property type="entry name" value="Peripla_BP_3"/>
    <property type="match status" value="1"/>
</dbReference>
<dbReference type="Pfam" id="PF00356">
    <property type="entry name" value="LacI"/>
    <property type="match status" value="1"/>
</dbReference>
<gene>
    <name evidence="5" type="ORF">EOK75_18500</name>
</gene>
<evidence type="ECO:0000256" key="1">
    <source>
        <dbReference type="ARBA" id="ARBA00023015"/>
    </source>
</evidence>